<name>A0A9W6ZDH9_9STRA</name>
<dbReference type="Proteomes" id="UP001165082">
    <property type="component" value="Unassembled WGS sequence"/>
</dbReference>
<evidence type="ECO:0000256" key="5">
    <source>
        <dbReference type="ARBA" id="ARBA00023157"/>
    </source>
</evidence>
<feature type="active site" description="Proton donor" evidence="6">
    <location>
        <position position="425"/>
    </location>
</feature>
<dbReference type="PRINTS" id="PR00747">
    <property type="entry name" value="GLYHDRLASE47"/>
</dbReference>
<evidence type="ECO:0000313" key="11">
    <source>
        <dbReference type="Proteomes" id="UP001165082"/>
    </source>
</evidence>
<dbReference type="SUPFAM" id="SSF48225">
    <property type="entry name" value="Seven-hairpin glycosidases"/>
    <property type="match status" value="1"/>
</dbReference>
<feature type="active site" evidence="6">
    <location>
        <position position="448"/>
    </location>
</feature>
<dbReference type="PANTHER" id="PTHR11742">
    <property type="entry name" value="MANNOSYL-OLIGOSACCHARIDE ALPHA-1,2-MANNOSIDASE-RELATED"/>
    <property type="match status" value="1"/>
</dbReference>
<evidence type="ECO:0000256" key="4">
    <source>
        <dbReference type="ARBA" id="ARBA00022801"/>
    </source>
</evidence>
<dbReference type="GO" id="GO:0005783">
    <property type="term" value="C:endoplasmic reticulum"/>
    <property type="evidence" value="ECO:0007669"/>
    <property type="project" value="TreeGrafter"/>
</dbReference>
<dbReference type="PANTHER" id="PTHR11742:SF6">
    <property type="entry name" value="MANNOSYL-OLIGOSACCHARIDE ALPHA-1,2-MANNOSIDASE IA-RELATED"/>
    <property type="match status" value="1"/>
</dbReference>
<evidence type="ECO:0000256" key="1">
    <source>
        <dbReference type="ARBA" id="ARBA00001913"/>
    </source>
</evidence>
<comment type="cofactor">
    <cofactor evidence="1 7">
        <name>Ca(2+)</name>
        <dbReference type="ChEBI" id="CHEBI:29108"/>
    </cofactor>
</comment>
<evidence type="ECO:0000313" key="10">
    <source>
        <dbReference type="EMBL" id="GMH50201.1"/>
    </source>
</evidence>
<dbReference type="InterPro" id="IPR036026">
    <property type="entry name" value="Seven-hairpin_glycosidases"/>
</dbReference>
<dbReference type="OrthoDB" id="8118055at2759"/>
<feature type="active site" description="Proton donor" evidence="6">
    <location>
        <position position="179"/>
    </location>
</feature>
<evidence type="ECO:0000256" key="8">
    <source>
        <dbReference type="PIRSR" id="PIRSR601382-3"/>
    </source>
</evidence>
<feature type="active site" evidence="6">
    <location>
        <position position="311"/>
    </location>
</feature>
<dbReference type="Gene3D" id="1.50.10.10">
    <property type="match status" value="1"/>
</dbReference>
<keyword evidence="11" id="KW-1185">Reference proteome</keyword>
<keyword evidence="9" id="KW-0326">Glycosidase</keyword>
<dbReference type="EC" id="3.2.1.-" evidence="9"/>
<evidence type="ECO:0000256" key="2">
    <source>
        <dbReference type="ARBA" id="ARBA00004922"/>
    </source>
</evidence>
<dbReference type="InterPro" id="IPR001382">
    <property type="entry name" value="Glyco_hydro_47"/>
</dbReference>
<gene>
    <name evidence="10" type="ORF">TrRE_jg7577</name>
</gene>
<sequence length="547" mass="61054">MESVYTNRQYSNGREELSLPFDETITLGKEPSGVGGSGGSYTARGGQGGASLGVDLGAGEGFKPLGGGRFNEYIDGATTTPITKEVRAESDEKARGRREKVRDGMRHAWSGYKTYAFGMDEVKPLSKQGHNPWGGMGTTLVDSLDTLWLMGMKEEFWEGRDWVRDHLSHDHVGQVSVFETTIRSLGGLLAAFDWSGDQVFKEKALDLGERLAHAFESPSGIPYGQTVLNGHRSMNAGWTGGSSLLAEIGTIQVEFRYLAKITGREEFKTKADNVFKIMNKKRTSDGLYPIYINPTNGNFNNNKITFGAMGDSFYEYMLKCWLQGGKKEDYYREMYDAAMEGVHSKLVQKSTPSGLSYIADLNGGNLDHKMDHLVCFMGGSLALGAYTDPLGLDSPRAQRDLQLAKAVTYTCYQMYARQATGIAPEFVNFRSGSDMVAGHARFYILRPETVESLFILNQLTGDPVYREWGWEIFQAIEKYCRTDVAYASIPDVTSTRGRQDDRMESFFLAETMKYLYLLQDPDTEVDVLRKHVFNTEAHPTRMLSLVD</sequence>
<dbReference type="GO" id="GO:0005975">
    <property type="term" value="P:carbohydrate metabolic process"/>
    <property type="evidence" value="ECO:0007669"/>
    <property type="project" value="InterPro"/>
</dbReference>
<evidence type="ECO:0000256" key="3">
    <source>
        <dbReference type="ARBA" id="ARBA00007658"/>
    </source>
</evidence>
<keyword evidence="5 8" id="KW-1015">Disulfide bond</keyword>
<dbReference type="Pfam" id="PF01532">
    <property type="entry name" value="Glyco_hydro_47"/>
    <property type="match status" value="1"/>
</dbReference>
<dbReference type="GO" id="GO:0000139">
    <property type="term" value="C:Golgi membrane"/>
    <property type="evidence" value="ECO:0007669"/>
    <property type="project" value="TreeGrafter"/>
</dbReference>
<reference evidence="10" key="1">
    <citation type="submission" date="2022-07" db="EMBL/GenBank/DDBJ databases">
        <title>Genome analysis of Parmales, a sister group of diatoms, reveals the evolutionary specialization of diatoms from phago-mixotrophs to photoautotrophs.</title>
        <authorList>
            <person name="Ban H."/>
            <person name="Sato S."/>
            <person name="Yoshikawa S."/>
            <person name="Kazumasa Y."/>
            <person name="Nakamura Y."/>
            <person name="Ichinomiya M."/>
            <person name="Saitoh K."/>
            <person name="Sato N."/>
            <person name="Blanc-Mathieu R."/>
            <person name="Endo H."/>
            <person name="Kuwata A."/>
            <person name="Ogata H."/>
        </authorList>
    </citation>
    <scope>NUCLEOTIDE SEQUENCE</scope>
</reference>
<comment type="pathway">
    <text evidence="2">Protein modification; protein glycosylation.</text>
</comment>
<keyword evidence="7" id="KW-0106">Calcium</keyword>
<dbReference type="GO" id="GO:0005509">
    <property type="term" value="F:calcium ion binding"/>
    <property type="evidence" value="ECO:0007669"/>
    <property type="project" value="InterPro"/>
</dbReference>
<keyword evidence="7" id="KW-0479">Metal-binding</keyword>
<comment type="caution">
    <text evidence="10">The sequence shown here is derived from an EMBL/GenBank/DDBJ whole genome shotgun (WGS) entry which is preliminary data.</text>
</comment>
<proteinExistence type="inferred from homology"/>
<dbReference type="InterPro" id="IPR050749">
    <property type="entry name" value="Glycosyl_Hydrolase_47"/>
</dbReference>
<dbReference type="EMBL" id="BRXZ01004505">
    <property type="protein sequence ID" value="GMH50201.1"/>
    <property type="molecule type" value="Genomic_DNA"/>
</dbReference>
<dbReference type="InterPro" id="IPR012341">
    <property type="entry name" value="6hp_glycosidase-like_sf"/>
</dbReference>
<evidence type="ECO:0000256" key="9">
    <source>
        <dbReference type="RuleBase" id="RU361193"/>
    </source>
</evidence>
<organism evidence="10 11">
    <name type="scientific">Triparma retinervis</name>
    <dbReference type="NCBI Taxonomy" id="2557542"/>
    <lineage>
        <taxon>Eukaryota</taxon>
        <taxon>Sar</taxon>
        <taxon>Stramenopiles</taxon>
        <taxon>Ochrophyta</taxon>
        <taxon>Bolidophyceae</taxon>
        <taxon>Parmales</taxon>
        <taxon>Triparmaceae</taxon>
        <taxon>Triparma</taxon>
    </lineage>
</organism>
<evidence type="ECO:0000256" key="6">
    <source>
        <dbReference type="PIRSR" id="PIRSR601382-1"/>
    </source>
</evidence>
<dbReference type="GO" id="GO:0004571">
    <property type="term" value="F:mannosyl-oligosaccharide 1,2-alpha-mannosidase activity"/>
    <property type="evidence" value="ECO:0007669"/>
    <property type="project" value="InterPro"/>
</dbReference>
<accession>A0A9W6ZDH9</accession>
<comment type="similarity">
    <text evidence="3 9">Belongs to the glycosyl hydrolase 47 family.</text>
</comment>
<evidence type="ECO:0000256" key="7">
    <source>
        <dbReference type="PIRSR" id="PIRSR601382-2"/>
    </source>
</evidence>
<feature type="disulfide bond" evidence="8">
    <location>
        <begin position="375"/>
        <end position="411"/>
    </location>
</feature>
<dbReference type="FunFam" id="1.50.10.10:FF:000055">
    <property type="entry name" value="alpha-1,2-Mannosidase"/>
    <property type="match status" value="1"/>
</dbReference>
<protein>
    <recommendedName>
        <fullName evidence="9">alpha-1,2-Mannosidase</fullName>
        <ecNumber evidence="9">3.2.1.-</ecNumber>
    </recommendedName>
</protein>
<dbReference type="AlphaFoldDB" id="A0A9W6ZDH9"/>
<feature type="binding site" evidence="7">
    <location>
        <position position="535"/>
    </location>
    <ligand>
        <name>Ca(2+)</name>
        <dbReference type="ChEBI" id="CHEBI:29108"/>
    </ligand>
</feature>
<keyword evidence="4 9" id="KW-0378">Hydrolase</keyword>